<accession>A0A286P6Q7</accession>
<protein>
    <submittedName>
        <fullName evidence="2">Uncharacterized protein</fullName>
    </submittedName>
</protein>
<dbReference type="AlphaFoldDB" id="A0A286P6Q7"/>
<sequence>MRETMKAKVAMPLFQLAGFTFSVFGVGFASGLAIASPAHSILPVAIAATGLVLTTVGFAVALQGAAA</sequence>
<keyword evidence="1" id="KW-0472">Membrane</keyword>
<gene>
    <name evidence="2" type="ORF">BCCH1_80320</name>
</gene>
<dbReference type="EMBL" id="AP018360">
    <property type="protein sequence ID" value="BBA45521.1"/>
    <property type="molecule type" value="Genomic_DNA"/>
</dbReference>
<feature type="transmembrane region" description="Helical" evidence="1">
    <location>
        <begin position="12"/>
        <end position="35"/>
    </location>
</feature>
<reference evidence="2" key="2">
    <citation type="journal article" date="2017" name="Genome Announc.">
        <title>High-Quality Draft Genome Sequence of Burkholderia contaminans CH-1, a Gram-Negative Bacterium That Metabolizes 2-Azahypoxanthine, a Plant Growth-Regulating Compound.</title>
        <authorList>
            <person name="Choi J.-H."/>
            <person name="Sugiura H."/>
            <person name="Moriuchi R."/>
            <person name="Kawagishi H."/>
            <person name="Dohra H."/>
        </authorList>
    </citation>
    <scope>NUCLEOTIDE SEQUENCE</scope>
    <source>
        <strain evidence="2">CH-1</strain>
        <plasmid evidence="2">pBC453</plasmid>
    </source>
</reference>
<keyword evidence="1" id="KW-0812">Transmembrane</keyword>
<evidence type="ECO:0000256" key="1">
    <source>
        <dbReference type="SAM" id="Phobius"/>
    </source>
</evidence>
<keyword evidence="1" id="KW-1133">Transmembrane helix</keyword>
<name>A0A286P6Q7_9BURK</name>
<feature type="transmembrane region" description="Helical" evidence="1">
    <location>
        <begin position="41"/>
        <end position="62"/>
    </location>
</feature>
<evidence type="ECO:0000313" key="2">
    <source>
        <dbReference type="EMBL" id="BBA45521.1"/>
    </source>
</evidence>
<reference evidence="2" key="1">
    <citation type="journal article" date="2016" name="Biosci. Biotechnol. Biochem.">
        <title>Bioconversion of AHX to AOH by resting cells of Burkholderia contaminans CH-1.</title>
        <authorList>
            <person name="Choi J.H."/>
            <person name="Kikuchi A."/>
            <person name="Pumkaeo P."/>
            <person name="Hirai H."/>
            <person name="Tokuyama S."/>
            <person name="Kawagishi H."/>
        </authorList>
    </citation>
    <scope>NUCLEOTIDE SEQUENCE</scope>
    <source>
        <strain evidence="2">CH-1</strain>
        <plasmid evidence="2">pBC453</plasmid>
    </source>
</reference>
<geneLocation type="plasmid" evidence="2">
    <name>pBC453</name>
</geneLocation>
<keyword evidence="2" id="KW-0614">Plasmid</keyword>
<organism evidence="2">
    <name type="scientific">Burkholderia contaminans</name>
    <dbReference type="NCBI Taxonomy" id="488447"/>
    <lineage>
        <taxon>Bacteria</taxon>
        <taxon>Pseudomonadati</taxon>
        <taxon>Pseudomonadota</taxon>
        <taxon>Betaproteobacteria</taxon>
        <taxon>Burkholderiales</taxon>
        <taxon>Burkholderiaceae</taxon>
        <taxon>Burkholderia</taxon>
        <taxon>Burkholderia cepacia complex</taxon>
    </lineage>
</organism>
<proteinExistence type="predicted"/>